<accession>A0A9F5IFA5</accession>
<dbReference type="GO" id="GO:0031023">
    <property type="term" value="P:microtubule organizing center organization"/>
    <property type="evidence" value="ECO:0007669"/>
    <property type="project" value="TreeGrafter"/>
</dbReference>
<keyword evidence="11" id="KW-1185">Reference proteome</keyword>
<reference evidence="12" key="1">
    <citation type="submission" date="2025-08" db="UniProtKB">
        <authorList>
            <consortium name="RefSeq"/>
        </authorList>
    </citation>
    <scope>IDENTIFICATION</scope>
    <source>
        <tissue evidence="12">Liver</tissue>
    </source>
</reference>
<dbReference type="GO" id="GO:0005874">
    <property type="term" value="C:microtubule"/>
    <property type="evidence" value="ECO:0007669"/>
    <property type="project" value="UniProtKB-KW"/>
</dbReference>
<keyword evidence="5" id="KW-0493">Microtubule</keyword>
<organism evidence="11 12">
    <name type="scientific">Python bivittatus</name>
    <name type="common">Burmese python</name>
    <name type="synonym">Python molurus bivittatus</name>
    <dbReference type="NCBI Taxonomy" id="176946"/>
    <lineage>
        <taxon>Eukaryota</taxon>
        <taxon>Metazoa</taxon>
        <taxon>Chordata</taxon>
        <taxon>Craniata</taxon>
        <taxon>Vertebrata</taxon>
        <taxon>Euteleostomi</taxon>
        <taxon>Lepidosauria</taxon>
        <taxon>Squamata</taxon>
        <taxon>Bifurcata</taxon>
        <taxon>Unidentata</taxon>
        <taxon>Episquamata</taxon>
        <taxon>Toxicofera</taxon>
        <taxon>Serpentes</taxon>
        <taxon>Henophidia</taxon>
        <taxon>Pythonidae</taxon>
        <taxon>Python</taxon>
    </lineage>
</organism>
<dbReference type="OrthoDB" id="2159690at2759"/>
<dbReference type="KEGG" id="pbi:112540780"/>
<dbReference type="GO" id="GO:0051225">
    <property type="term" value="P:spindle assembly"/>
    <property type="evidence" value="ECO:0007669"/>
    <property type="project" value="InterPro"/>
</dbReference>
<evidence type="ECO:0000256" key="6">
    <source>
        <dbReference type="ARBA" id="ARBA00022776"/>
    </source>
</evidence>
<comment type="subcellular location">
    <subcellularLocation>
        <location evidence="1">Cytoplasm</location>
        <location evidence="1">Cytoskeleton</location>
        <location evidence="1">Spindle</location>
    </subcellularLocation>
</comment>
<dbReference type="Proteomes" id="UP000695026">
    <property type="component" value="Unplaced"/>
</dbReference>
<evidence type="ECO:0000256" key="2">
    <source>
        <dbReference type="ARBA" id="ARBA00009645"/>
    </source>
</evidence>
<dbReference type="GO" id="GO:0005815">
    <property type="term" value="C:microtubule organizing center"/>
    <property type="evidence" value="ECO:0007669"/>
    <property type="project" value="TreeGrafter"/>
</dbReference>
<evidence type="ECO:0000256" key="8">
    <source>
        <dbReference type="ARBA" id="ARBA00023212"/>
    </source>
</evidence>
<dbReference type="PANTHER" id="PTHR19378:SF1">
    <property type="entry name" value="HAUS AUGMIN-LIKE COMPLEX SUBUNIT 3 N-TERMINAL DOMAIN-CONTAINING PROTEIN"/>
    <property type="match status" value="1"/>
</dbReference>
<evidence type="ECO:0000259" key="10">
    <source>
        <dbReference type="Pfam" id="PF14932"/>
    </source>
</evidence>
<name>A0A9F5IFA5_PYTBI</name>
<proteinExistence type="inferred from homology"/>
<keyword evidence="4" id="KW-0132">Cell division</keyword>
<dbReference type="GO" id="GO:0070652">
    <property type="term" value="C:HAUS complex"/>
    <property type="evidence" value="ECO:0007669"/>
    <property type="project" value="InterPro"/>
</dbReference>
<evidence type="ECO:0000256" key="5">
    <source>
        <dbReference type="ARBA" id="ARBA00022701"/>
    </source>
</evidence>
<keyword evidence="8" id="KW-0206">Cytoskeleton</keyword>
<comment type="similarity">
    <text evidence="2">Belongs to the HAUS3 family.</text>
</comment>
<sequence>MFTRRRSRAFLLEAVDRGTEFVEVLKTVYPKATTLHEKDFDWLFDCPQTEQFLEWFCNTVGEENVLNPTELETYEKLIISGKPILEGEALEEVLRTCSQSSQLNSELQENEALPLELLEQEMQMLKNQCACRIMRCNKLQIRVASLKQKLCHLTDKKERSNRELKKVHLKLELENFQSNDILSEAGQITEKLAHWHKEPGYEQLTLSRDLGHYLETEENFTKAFLRFFPKVVASIINDMETDQTTFAKKEQRDITEQLSSESIAKLVQQLQLEDKSLVYVDNSDDHKITLEVLKNQILYQEQLPSKNKSDFKQKELLEKIDQPKADNFKTEGLPIQDFCQKGLKTQTESGQIEHLKDKNMGRYREELGHMELTYMWSKTVIVMTTARIKGISSTLQWAGKVLKVTKENKVKEEKCELSFRVANCQEQLCTLQSEVNGKTQLLVPLLQGIARLLRLPIINGELDLEAMRLEYLECIQEEALGQILGQLSHFELLRLLLMLKKKNLQWIGTKLEGLMNVLKKSQSKLEEWQSCFEDSRFSIKQCPRTLIDPSDLTTLRLWEMLDKHSQEKQLFRSYETLASRSSRLCQELRMLQVQLATPFPQFLKLESENKALYCLIYGDSNQLMLHAQELSEPLEQLSITQAKLYQMLMDTLTDLKAKRKAMQSHFQKTERNLYIHFFNNPDHLKKLVQKAEKQTLVSSCV</sequence>
<dbReference type="AlphaFoldDB" id="A0A9F5IFA5"/>
<dbReference type="OMA" id="LEWFCNT"/>
<evidence type="ECO:0000256" key="1">
    <source>
        <dbReference type="ARBA" id="ARBA00004186"/>
    </source>
</evidence>
<gene>
    <name evidence="12" type="primary">LOC112540780</name>
</gene>
<dbReference type="GO" id="GO:0051301">
    <property type="term" value="P:cell division"/>
    <property type="evidence" value="ECO:0007669"/>
    <property type="project" value="UniProtKB-KW"/>
</dbReference>
<evidence type="ECO:0000256" key="9">
    <source>
        <dbReference type="ARBA" id="ARBA00023306"/>
    </source>
</evidence>
<dbReference type="InterPro" id="IPR032733">
    <property type="entry name" value="HAUS3_N"/>
</dbReference>
<dbReference type="PANTHER" id="PTHR19378">
    <property type="entry name" value="GOLGIN- RELATED"/>
    <property type="match status" value="1"/>
</dbReference>
<keyword evidence="6" id="KW-0498">Mitosis</keyword>
<evidence type="ECO:0000313" key="11">
    <source>
        <dbReference type="Proteomes" id="UP000695026"/>
    </source>
</evidence>
<dbReference type="RefSeq" id="XP_025023170.1">
    <property type="nucleotide sequence ID" value="XM_025167402.1"/>
</dbReference>
<protein>
    <submittedName>
        <fullName evidence="12">HAUS augmin-like complex subunit 3</fullName>
    </submittedName>
</protein>
<dbReference type="InterPro" id="IPR026206">
    <property type="entry name" value="HAUS3"/>
</dbReference>
<feature type="domain" description="HAUS augmin-like complex subunit 3 N-terminal" evidence="10">
    <location>
        <begin position="42"/>
        <end position="252"/>
    </location>
</feature>
<dbReference type="GeneID" id="112540780"/>
<keyword evidence="9" id="KW-0131">Cell cycle</keyword>
<evidence type="ECO:0000256" key="3">
    <source>
        <dbReference type="ARBA" id="ARBA00022490"/>
    </source>
</evidence>
<keyword evidence="3" id="KW-0963">Cytoplasm</keyword>
<keyword evidence="7" id="KW-0175">Coiled coil</keyword>
<dbReference type="Pfam" id="PF14932">
    <property type="entry name" value="HAUS-augmin3"/>
    <property type="match status" value="1"/>
</dbReference>
<evidence type="ECO:0000256" key="7">
    <source>
        <dbReference type="ARBA" id="ARBA00023054"/>
    </source>
</evidence>
<dbReference type="GO" id="GO:0072686">
    <property type="term" value="C:mitotic spindle"/>
    <property type="evidence" value="ECO:0007669"/>
    <property type="project" value="TreeGrafter"/>
</dbReference>
<evidence type="ECO:0000313" key="12">
    <source>
        <dbReference type="RefSeq" id="XP_025023170.1"/>
    </source>
</evidence>
<evidence type="ECO:0000256" key="4">
    <source>
        <dbReference type="ARBA" id="ARBA00022618"/>
    </source>
</evidence>